<accession>E3M1A0</accession>
<dbReference type="Proteomes" id="UP000008281">
    <property type="component" value="Unassembled WGS sequence"/>
</dbReference>
<gene>
    <name evidence="4" type="ORF">CRE_06476</name>
</gene>
<organism evidence="5">
    <name type="scientific">Caenorhabditis remanei</name>
    <name type="common">Caenorhabditis vulgaris</name>
    <dbReference type="NCBI Taxonomy" id="31234"/>
    <lineage>
        <taxon>Eukaryota</taxon>
        <taxon>Metazoa</taxon>
        <taxon>Ecdysozoa</taxon>
        <taxon>Nematoda</taxon>
        <taxon>Chromadorea</taxon>
        <taxon>Rhabditida</taxon>
        <taxon>Rhabditina</taxon>
        <taxon>Rhabditomorpha</taxon>
        <taxon>Rhabditoidea</taxon>
        <taxon>Rhabditidae</taxon>
        <taxon>Peloderinae</taxon>
        <taxon>Caenorhabditis</taxon>
    </lineage>
</organism>
<keyword evidence="5" id="KW-1185">Reference proteome</keyword>
<proteinExistence type="inferred from homology"/>
<protein>
    <recommendedName>
        <fullName evidence="6">Thioredoxin-like fold domain-containing protein</fullName>
    </recommendedName>
</protein>
<evidence type="ECO:0000256" key="1">
    <source>
        <dbReference type="ARBA" id="ARBA00006475"/>
    </source>
</evidence>
<dbReference type="CDD" id="cd03080">
    <property type="entry name" value="GST_N_Metaxin_like"/>
    <property type="match status" value="1"/>
</dbReference>
<dbReference type="PANTHER" id="PTHR12289">
    <property type="entry name" value="METAXIN RELATED"/>
    <property type="match status" value="1"/>
</dbReference>
<dbReference type="InParanoid" id="E3M1A0"/>
<name>E3M1A0_CAERE</name>
<dbReference type="Pfam" id="PF17172">
    <property type="entry name" value="GST_N_4"/>
    <property type="match status" value="1"/>
</dbReference>
<dbReference type="InterPro" id="IPR040079">
    <property type="entry name" value="Glutathione_S-Trfase"/>
</dbReference>
<evidence type="ECO:0000313" key="4">
    <source>
        <dbReference type="EMBL" id="EFO88956.1"/>
    </source>
</evidence>
<dbReference type="SUPFAM" id="SSF52833">
    <property type="entry name" value="Thioredoxin-like"/>
    <property type="match status" value="1"/>
</dbReference>
<dbReference type="eggNOG" id="KOG4244">
    <property type="taxonomic scope" value="Eukaryota"/>
</dbReference>
<dbReference type="AlphaFoldDB" id="E3M1A0"/>
<feature type="domain" description="Metaxin glutathione S-transferase" evidence="2">
    <location>
        <begin position="224"/>
        <end position="264"/>
    </location>
</feature>
<dbReference type="InterPro" id="IPR026928">
    <property type="entry name" value="FAX/IsoI-like"/>
</dbReference>
<dbReference type="PANTHER" id="PTHR12289:SF72">
    <property type="entry name" value="GST N-TERMINAL DOMAIN-CONTAINING PROTEIN"/>
    <property type="match status" value="1"/>
</dbReference>
<dbReference type="InterPro" id="IPR012336">
    <property type="entry name" value="Thioredoxin-like_fold"/>
</dbReference>
<dbReference type="OMA" id="QFPRTGC"/>
<dbReference type="InterPro" id="IPR050931">
    <property type="entry name" value="Mito_Protein_Transport_Metaxin"/>
</dbReference>
<dbReference type="Pfam" id="PF17171">
    <property type="entry name" value="GST_C_6"/>
    <property type="match status" value="1"/>
</dbReference>
<dbReference type="CDD" id="cd03193">
    <property type="entry name" value="GST_C_Metaxin"/>
    <property type="match status" value="1"/>
</dbReference>
<evidence type="ECO:0000259" key="3">
    <source>
        <dbReference type="Pfam" id="PF17172"/>
    </source>
</evidence>
<evidence type="ECO:0000313" key="5">
    <source>
        <dbReference type="Proteomes" id="UP000008281"/>
    </source>
</evidence>
<evidence type="ECO:0000259" key="2">
    <source>
        <dbReference type="Pfam" id="PF17171"/>
    </source>
</evidence>
<sequence>MPKGPKLVKKDWEQDKVYLIQFPRTGCIPSPSPYSLKLETWLRMAGIEYENVSNEFKHMSNRGQQPFIELNGEQVSDTSIIIDTLATKVQGRELNELSTKEKSIERAFYALIEHHLNWMGFYSRSQTFKWIGTDAGYGKSFSGIKAFFLKRVVVPRFERKLKAKCAGQWIGTLTNEEKISELKKDINAVCVLLADKPFLFGDEPKTVGYLTREGHGVSFEYWNLIDATLFGHLAQIFYTPQFTGEIKKYIETTTPNLIAYLNRIKERFWPDWDEIGQTLRMDTKWKQ</sequence>
<dbReference type="SFLD" id="SFLDG01180">
    <property type="entry name" value="SUF1"/>
    <property type="match status" value="1"/>
</dbReference>
<dbReference type="SFLD" id="SFLDS00019">
    <property type="entry name" value="Glutathione_Transferase_(cytos"/>
    <property type="match status" value="1"/>
</dbReference>
<dbReference type="SFLD" id="SFLDG01200">
    <property type="entry name" value="SUF1.1"/>
    <property type="match status" value="1"/>
</dbReference>
<reference evidence="4" key="1">
    <citation type="submission" date="2007-07" db="EMBL/GenBank/DDBJ databases">
        <title>PCAP assembly of the Caenorhabditis remanei genome.</title>
        <authorList>
            <consortium name="The Caenorhabditis remanei Sequencing Consortium"/>
            <person name="Wilson R.K."/>
        </authorList>
    </citation>
    <scope>NUCLEOTIDE SEQUENCE [LARGE SCALE GENOMIC DNA]</scope>
    <source>
        <strain evidence="4">PB4641</strain>
    </source>
</reference>
<dbReference type="EMBL" id="DS268421">
    <property type="protein sequence ID" value="EFO88956.1"/>
    <property type="molecule type" value="Genomic_DNA"/>
</dbReference>
<feature type="domain" description="Thioredoxin-like fold" evidence="3">
    <location>
        <begin position="33"/>
        <end position="124"/>
    </location>
</feature>
<comment type="similarity">
    <text evidence="1">Belongs to the FAX family.</text>
</comment>
<dbReference type="InterPro" id="IPR036249">
    <property type="entry name" value="Thioredoxin-like_sf"/>
</dbReference>
<evidence type="ECO:0008006" key="6">
    <source>
        <dbReference type="Google" id="ProtNLM"/>
    </source>
</evidence>
<dbReference type="OrthoDB" id="5809458at2759"/>
<dbReference type="GO" id="GO:0005737">
    <property type="term" value="C:cytoplasm"/>
    <property type="evidence" value="ECO:0007669"/>
    <property type="project" value="TreeGrafter"/>
</dbReference>
<dbReference type="HOGENOM" id="CLU_044137_1_0_1"/>
<dbReference type="InterPro" id="IPR033468">
    <property type="entry name" value="Metaxin_GST"/>
</dbReference>